<dbReference type="EMBL" id="ML992502">
    <property type="protein sequence ID" value="KAF2227121.1"/>
    <property type="molecule type" value="Genomic_DNA"/>
</dbReference>
<feature type="compositionally biased region" description="Low complexity" evidence="1">
    <location>
        <begin position="244"/>
        <end position="257"/>
    </location>
</feature>
<proteinExistence type="predicted"/>
<evidence type="ECO:0000313" key="3">
    <source>
        <dbReference type="EMBL" id="KAF2227121.1"/>
    </source>
</evidence>
<dbReference type="AlphaFoldDB" id="A0A6A6GN53"/>
<feature type="region of interest" description="Disordered" evidence="1">
    <location>
        <begin position="310"/>
        <end position="372"/>
    </location>
</feature>
<feature type="compositionally biased region" description="Gly residues" evidence="1">
    <location>
        <begin position="357"/>
        <end position="372"/>
    </location>
</feature>
<feature type="transmembrane region" description="Helical" evidence="2">
    <location>
        <begin position="15"/>
        <end position="34"/>
    </location>
</feature>
<dbReference type="Proteomes" id="UP000799538">
    <property type="component" value="Unassembled WGS sequence"/>
</dbReference>
<evidence type="ECO:0000313" key="4">
    <source>
        <dbReference type="Proteomes" id="UP000799538"/>
    </source>
</evidence>
<feature type="transmembrane region" description="Helical" evidence="2">
    <location>
        <begin position="86"/>
        <end position="113"/>
    </location>
</feature>
<keyword evidence="2" id="KW-0812">Transmembrane</keyword>
<dbReference type="GO" id="GO:0070916">
    <property type="term" value="C:inositol phosphoceramide synthase complex"/>
    <property type="evidence" value="ECO:0007669"/>
    <property type="project" value="TreeGrafter"/>
</dbReference>
<accession>A0A6A6GN53</accession>
<dbReference type="PANTHER" id="PTHR28077:SF1">
    <property type="entry name" value="INOSITOL PHOSPHORYLCERAMIDE SYNTHASE REGULATORY SUBUNIT KEI1"/>
    <property type="match status" value="1"/>
</dbReference>
<feature type="region of interest" description="Disordered" evidence="1">
    <location>
        <begin position="230"/>
        <end position="267"/>
    </location>
</feature>
<dbReference type="GO" id="GO:0000139">
    <property type="term" value="C:Golgi membrane"/>
    <property type="evidence" value="ECO:0007669"/>
    <property type="project" value="TreeGrafter"/>
</dbReference>
<dbReference type="GO" id="GO:0006673">
    <property type="term" value="P:inositol phosphoceramide metabolic process"/>
    <property type="evidence" value="ECO:0007669"/>
    <property type="project" value="InterPro"/>
</dbReference>
<feature type="transmembrane region" description="Helical" evidence="2">
    <location>
        <begin position="54"/>
        <end position="74"/>
    </location>
</feature>
<protein>
    <submittedName>
        <fullName evidence="3">Inositolphosphorylceramide synthase subunit Kei1-domain-containing protein</fullName>
    </submittedName>
</protein>
<dbReference type="OrthoDB" id="3338076at2759"/>
<keyword evidence="4" id="KW-1185">Reference proteome</keyword>
<dbReference type="InterPro" id="IPR013862">
    <property type="entry name" value="Kei1"/>
</dbReference>
<evidence type="ECO:0000256" key="2">
    <source>
        <dbReference type="SAM" id="Phobius"/>
    </source>
</evidence>
<evidence type="ECO:0000256" key="1">
    <source>
        <dbReference type="SAM" id="MobiDB-lite"/>
    </source>
</evidence>
<keyword evidence="2" id="KW-0472">Membrane</keyword>
<reference evidence="4" key="1">
    <citation type="journal article" date="2020" name="Stud. Mycol.">
        <title>101 Dothideomycetes genomes: A test case for predicting lifestyles and emergence of pathogens.</title>
        <authorList>
            <person name="Haridas S."/>
            <person name="Albert R."/>
            <person name="Binder M."/>
            <person name="Bloem J."/>
            <person name="LaButti K."/>
            <person name="Salamov A."/>
            <person name="Andreopoulos B."/>
            <person name="Baker S."/>
            <person name="Barry K."/>
            <person name="Bills G."/>
            <person name="Bluhm B."/>
            <person name="Cannon C."/>
            <person name="Castanera R."/>
            <person name="Culley D."/>
            <person name="Daum C."/>
            <person name="Ezra D."/>
            <person name="Gonzalez J."/>
            <person name="Henrissat B."/>
            <person name="Kuo A."/>
            <person name="Liang C."/>
            <person name="Lipzen A."/>
            <person name="Lutzoni F."/>
            <person name="Magnuson J."/>
            <person name="Mondo S."/>
            <person name="Nolan M."/>
            <person name="Ohm R."/>
            <person name="Pangilinan J."/>
            <person name="Park H.-J."/>
            <person name="Ramirez L."/>
            <person name="Alfaro M."/>
            <person name="Sun H."/>
            <person name="Tritt A."/>
            <person name="Yoshinaga Y."/>
            <person name="Zwiers L.-H."/>
            <person name="Turgeon B."/>
            <person name="Goodwin S."/>
            <person name="Spatafora J."/>
            <person name="Crous P."/>
            <person name="Grigoriev I."/>
        </authorList>
    </citation>
    <scope>NUCLEOTIDE SEQUENCE [LARGE SCALE GENOMIC DNA]</scope>
    <source>
        <strain evidence="4">CECT 20119</strain>
    </source>
</reference>
<dbReference type="Pfam" id="PF08552">
    <property type="entry name" value="Kei1"/>
    <property type="match status" value="1"/>
</dbReference>
<dbReference type="PANTHER" id="PTHR28077">
    <property type="entry name" value="INOSITOL PHOSPHORYLCERAMIDE SYNTHASE REGULATORY SUBUNIT KEI1"/>
    <property type="match status" value="1"/>
</dbReference>
<organism evidence="3 4">
    <name type="scientific">Elsinoe ampelina</name>
    <dbReference type="NCBI Taxonomy" id="302913"/>
    <lineage>
        <taxon>Eukaryota</taxon>
        <taxon>Fungi</taxon>
        <taxon>Dikarya</taxon>
        <taxon>Ascomycota</taxon>
        <taxon>Pezizomycotina</taxon>
        <taxon>Dothideomycetes</taxon>
        <taxon>Dothideomycetidae</taxon>
        <taxon>Myriangiales</taxon>
        <taxon>Elsinoaceae</taxon>
        <taxon>Elsinoe</taxon>
    </lineage>
</organism>
<dbReference type="GO" id="GO:0070917">
    <property type="term" value="F:inositol phosphoceramide synthase regulator activity"/>
    <property type="evidence" value="ECO:0007669"/>
    <property type="project" value="InterPro"/>
</dbReference>
<sequence>MALPALVRVLRPRSFFHFISLLTATEFITISLLINKVEGVYGILALFTGYHLSALQLSMYIYSIVVLGLVCYLGPHIRKQSPLQNLALAWIYILDSIINAAYTALFGLGWFILLAQHLNPSPSQDSDSPVTTTPGSKMINDTAGFTDPEAGKVDKVEVIAEARPDKFPPGQDAKAYGIKDGSGLGNAVFQSGSIMSITIISLLWFVRLYLILIIMAYARQVLRGYAQSQSHSTTTSKPDDPALDPTTTVVPPSSDPSMLPNPFSPTSPLGQGWAGKLGRLLTRFPASYWLGRDEVDEEWVRGADERFRRRSTRGTVLKNPPPPSAGRGTRERERRARSGTGPPAPSLELVGRRSGEIGVGIGLGGEGGKGEL</sequence>
<keyword evidence="2" id="KW-1133">Transmembrane helix</keyword>
<feature type="transmembrane region" description="Helical" evidence="2">
    <location>
        <begin position="194"/>
        <end position="218"/>
    </location>
</feature>
<gene>
    <name evidence="3" type="ORF">BDZ85DRAFT_316533</name>
</gene>
<name>A0A6A6GN53_9PEZI</name>